<accession>A0A0A8Y242</accession>
<name>A0A0A8Y242_ARUDO</name>
<evidence type="ECO:0000313" key="1">
    <source>
        <dbReference type="EMBL" id="JAD19228.1"/>
    </source>
</evidence>
<proteinExistence type="predicted"/>
<dbReference type="EMBL" id="GBRH01278667">
    <property type="protein sequence ID" value="JAD19228.1"/>
    <property type="molecule type" value="Transcribed_RNA"/>
</dbReference>
<reference evidence="1" key="2">
    <citation type="journal article" date="2015" name="Data Brief">
        <title>Shoot transcriptome of the giant reed, Arundo donax.</title>
        <authorList>
            <person name="Barrero R.A."/>
            <person name="Guerrero F.D."/>
            <person name="Moolhuijzen P."/>
            <person name="Goolsby J.A."/>
            <person name="Tidwell J."/>
            <person name="Bellgard S.E."/>
            <person name="Bellgard M.I."/>
        </authorList>
    </citation>
    <scope>NUCLEOTIDE SEQUENCE</scope>
    <source>
        <tissue evidence="1">Shoot tissue taken approximately 20 cm above the soil surface</tissue>
    </source>
</reference>
<organism evidence="1">
    <name type="scientific">Arundo donax</name>
    <name type="common">Giant reed</name>
    <name type="synonym">Donax arundinaceus</name>
    <dbReference type="NCBI Taxonomy" id="35708"/>
    <lineage>
        <taxon>Eukaryota</taxon>
        <taxon>Viridiplantae</taxon>
        <taxon>Streptophyta</taxon>
        <taxon>Embryophyta</taxon>
        <taxon>Tracheophyta</taxon>
        <taxon>Spermatophyta</taxon>
        <taxon>Magnoliopsida</taxon>
        <taxon>Liliopsida</taxon>
        <taxon>Poales</taxon>
        <taxon>Poaceae</taxon>
        <taxon>PACMAD clade</taxon>
        <taxon>Arundinoideae</taxon>
        <taxon>Arundineae</taxon>
        <taxon>Arundo</taxon>
    </lineage>
</organism>
<protein>
    <submittedName>
        <fullName evidence="1">Uncharacterized protein</fullName>
    </submittedName>
</protein>
<dbReference type="AlphaFoldDB" id="A0A0A8Y242"/>
<sequence length="21" mass="2408">MCGLPVEAEPFVLEEPSLQYR</sequence>
<reference evidence="1" key="1">
    <citation type="submission" date="2014-09" db="EMBL/GenBank/DDBJ databases">
        <authorList>
            <person name="Magalhaes I.L.F."/>
            <person name="Oliveira U."/>
            <person name="Santos F.R."/>
            <person name="Vidigal T.H.D.A."/>
            <person name="Brescovit A.D."/>
            <person name="Santos A.J."/>
        </authorList>
    </citation>
    <scope>NUCLEOTIDE SEQUENCE</scope>
    <source>
        <tissue evidence="1">Shoot tissue taken approximately 20 cm above the soil surface</tissue>
    </source>
</reference>